<dbReference type="Pfam" id="PF11443">
    <property type="entry name" value="DUF2828"/>
    <property type="match status" value="1"/>
</dbReference>
<feature type="chain" id="PRO_5019828790" description="non-specific serine/threonine protein kinase" evidence="21">
    <location>
        <begin position="30"/>
        <end position="1270"/>
    </location>
</feature>
<dbReference type="InterPro" id="IPR011009">
    <property type="entry name" value="Kinase-like_dom_sf"/>
</dbReference>
<dbReference type="Gene3D" id="3.30.200.20">
    <property type="entry name" value="Phosphorylase Kinase, domain 1"/>
    <property type="match status" value="1"/>
</dbReference>
<evidence type="ECO:0000256" key="17">
    <source>
        <dbReference type="ARBA" id="ARBA00047899"/>
    </source>
</evidence>
<comment type="catalytic activity">
    <reaction evidence="17">
        <text>L-threonyl-[protein] + ATP = O-phospho-L-threonyl-[protein] + ADP + H(+)</text>
        <dbReference type="Rhea" id="RHEA:46608"/>
        <dbReference type="Rhea" id="RHEA-COMP:11060"/>
        <dbReference type="Rhea" id="RHEA-COMP:11605"/>
        <dbReference type="ChEBI" id="CHEBI:15378"/>
        <dbReference type="ChEBI" id="CHEBI:30013"/>
        <dbReference type="ChEBI" id="CHEBI:30616"/>
        <dbReference type="ChEBI" id="CHEBI:61977"/>
        <dbReference type="ChEBI" id="CHEBI:456216"/>
        <dbReference type="EC" id="2.7.11.1"/>
    </reaction>
</comment>
<keyword evidence="16" id="KW-0325">Glycoprotein</keyword>
<feature type="transmembrane region" description="Helical" evidence="20">
    <location>
        <begin position="726"/>
        <end position="751"/>
    </location>
</feature>
<name>A0A498JMZ1_MALDO</name>
<evidence type="ECO:0000256" key="16">
    <source>
        <dbReference type="ARBA" id="ARBA00023180"/>
    </source>
</evidence>
<keyword evidence="7 20" id="KW-0812">Transmembrane</keyword>
<dbReference type="FunFam" id="3.80.10.10:FF:000041">
    <property type="entry name" value="LRR receptor-like serine/threonine-protein kinase ERECTA"/>
    <property type="match status" value="1"/>
</dbReference>
<dbReference type="SUPFAM" id="SSF52058">
    <property type="entry name" value="L domain-like"/>
    <property type="match status" value="3"/>
</dbReference>
<comment type="caution">
    <text evidence="23">The sequence shown here is derived from an EMBL/GenBank/DDBJ whole genome shotgun (WGS) entry which is preliminary data.</text>
</comment>
<keyword evidence="10 19" id="KW-0547">Nucleotide-binding</keyword>
<evidence type="ECO:0000256" key="3">
    <source>
        <dbReference type="ARBA" id="ARBA00012513"/>
    </source>
</evidence>
<dbReference type="GO" id="GO:0005524">
    <property type="term" value="F:ATP binding"/>
    <property type="evidence" value="ECO:0007669"/>
    <property type="project" value="UniProtKB-UniRule"/>
</dbReference>
<reference evidence="23 24" key="1">
    <citation type="submission" date="2018-10" db="EMBL/GenBank/DDBJ databases">
        <title>A high-quality apple genome assembly.</title>
        <authorList>
            <person name="Hu J."/>
        </authorList>
    </citation>
    <scope>NUCLEOTIDE SEQUENCE [LARGE SCALE GENOMIC DNA]</scope>
    <source>
        <strain evidence="24">cv. HFTH1</strain>
        <tissue evidence="23">Young leaf</tissue>
    </source>
</reference>
<dbReference type="InterPro" id="IPR000719">
    <property type="entry name" value="Prot_kinase_dom"/>
</dbReference>
<dbReference type="AlphaFoldDB" id="A0A498JMZ1"/>
<dbReference type="Pfam" id="PF13855">
    <property type="entry name" value="LRR_8"/>
    <property type="match status" value="2"/>
</dbReference>
<evidence type="ECO:0000256" key="8">
    <source>
        <dbReference type="ARBA" id="ARBA00022729"/>
    </source>
</evidence>
<evidence type="ECO:0000256" key="18">
    <source>
        <dbReference type="ARBA" id="ARBA00048679"/>
    </source>
</evidence>
<evidence type="ECO:0000256" key="9">
    <source>
        <dbReference type="ARBA" id="ARBA00022737"/>
    </source>
</evidence>
<dbReference type="PROSITE" id="PS50011">
    <property type="entry name" value="PROTEIN_KINASE_DOM"/>
    <property type="match status" value="1"/>
</dbReference>
<evidence type="ECO:0000256" key="13">
    <source>
        <dbReference type="ARBA" id="ARBA00022989"/>
    </source>
</evidence>
<dbReference type="PANTHER" id="PTHR48056:SF89">
    <property type="entry name" value="OS06G0585982 PROTEIN"/>
    <property type="match status" value="1"/>
</dbReference>
<evidence type="ECO:0000259" key="22">
    <source>
        <dbReference type="PROSITE" id="PS50011"/>
    </source>
</evidence>
<evidence type="ECO:0000256" key="15">
    <source>
        <dbReference type="ARBA" id="ARBA00023170"/>
    </source>
</evidence>
<dbReference type="InterPro" id="IPR001611">
    <property type="entry name" value="Leu-rich_rpt"/>
</dbReference>
<dbReference type="Gene3D" id="1.10.510.10">
    <property type="entry name" value="Transferase(Phosphotransferase) domain 1"/>
    <property type="match status" value="1"/>
</dbReference>
<evidence type="ECO:0000256" key="10">
    <source>
        <dbReference type="ARBA" id="ARBA00022741"/>
    </source>
</evidence>
<keyword evidence="6" id="KW-0808">Transferase</keyword>
<dbReference type="FunFam" id="1.10.510.10:FF:000309">
    <property type="entry name" value="Leucine-rich repeat receptor-like protein kinase"/>
    <property type="match status" value="1"/>
</dbReference>
<feature type="signal peptide" evidence="21">
    <location>
        <begin position="1"/>
        <end position="29"/>
    </location>
</feature>
<evidence type="ECO:0000256" key="1">
    <source>
        <dbReference type="ARBA" id="ARBA00004479"/>
    </source>
</evidence>
<evidence type="ECO:0000256" key="5">
    <source>
        <dbReference type="ARBA" id="ARBA00022614"/>
    </source>
</evidence>
<keyword evidence="13 20" id="KW-1133">Transmembrane helix</keyword>
<evidence type="ECO:0000256" key="2">
    <source>
        <dbReference type="ARBA" id="ARBA00008684"/>
    </source>
</evidence>
<dbReference type="InterPro" id="IPR058580">
    <property type="entry name" value="DUF2828"/>
</dbReference>
<keyword evidence="8 21" id="KW-0732">Signal</keyword>
<dbReference type="SUPFAM" id="SSF56112">
    <property type="entry name" value="Protein kinase-like (PK-like)"/>
    <property type="match status" value="1"/>
</dbReference>
<dbReference type="Pfam" id="PF00069">
    <property type="entry name" value="Pkinase"/>
    <property type="match status" value="1"/>
</dbReference>
<feature type="domain" description="Protein kinase" evidence="22">
    <location>
        <begin position="809"/>
        <end position="1085"/>
    </location>
</feature>
<keyword evidence="4" id="KW-0723">Serine/threonine-protein kinase</keyword>
<dbReference type="FunFam" id="3.30.200.20:FF:000150">
    <property type="entry name" value="serine/threonine-protein kinase BRI1-like 2"/>
    <property type="match status" value="1"/>
</dbReference>
<evidence type="ECO:0000256" key="6">
    <source>
        <dbReference type="ARBA" id="ARBA00022679"/>
    </source>
</evidence>
<dbReference type="Pfam" id="PF00560">
    <property type="entry name" value="LRR_1"/>
    <property type="match status" value="6"/>
</dbReference>
<evidence type="ECO:0000256" key="19">
    <source>
        <dbReference type="PROSITE-ProRule" id="PRU10141"/>
    </source>
</evidence>
<evidence type="ECO:0000256" key="4">
    <source>
        <dbReference type="ARBA" id="ARBA00022527"/>
    </source>
</evidence>
<dbReference type="Pfam" id="PF08263">
    <property type="entry name" value="LRRNT_2"/>
    <property type="match status" value="1"/>
</dbReference>
<keyword evidence="11" id="KW-0418">Kinase</keyword>
<keyword evidence="5" id="KW-0433">Leucine-rich repeat</keyword>
<dbReference type="EMBL" id="RDQH01000332">
    <property type="protein sequence ID" value="RXH96406.1"/>
    <property type="molecule type" value="Genomic_DNA"/>
</dbReference>
<dbReference type="InterPro" id="IPR008271">
    <property type="entry name" value="Ser/Thr_kinase_AS"/>
</dbReference>
<dbReference type="EC" id="2.7.11.1" evidence="3"/>
<dbReference type="InterPro" id="IPR013210">
    <property type="entry name" value="LRR_N_plant-typ"/>
</dbReference>
<evidence type="ECO:0000256" key="14">
    <source>
        <dbReference type="ARBA" id="ARBA00023136"/>
    </source>
</evidence>
<organism evidence="23 24">
    <name type="scientific">Malus domestica</name>
    <name type="common">Apple</name>
    <name type="synonym">Pyrus malus</name>
    <dbReference type="NCBI Taxonomy" id="3750"/>
    <lineage>
        <taxon>Eukaryota</taxon>
        <taxon>Viridiplantae</taxon>
        <taxon>Streptophyta</taxon>
        <taxon>Embryophyta</taxon>
        <taxon>Tracheophyta</taxon>
        <taxon>Spermatophyta</taxon>
        <taxon>Magnoliopsida</taxon>
        <taxon>eudicotyledons</taxon>
        <taxon>Gunneridae</taxon>
        <taxon>Pentapetalae</taxon>
        <taxon>rosids</taxon>
        <taxon>fabids</taxon>
        <taxon>Rosales</taxon>
        <taxon>Rosaceae</taxon>
        <taxon>Amygdaloideae</taxon>
        <taxon>Maleae</taxon>
        <taxon>Malus</taxon>
    </lineage>
</organism>
<dbReference type="GO" id="GO:0016020">
    <property type="term" value="C:membrane"/>
    <property type="evidence" value="ECO:0007669"/>
    <property type="project" value="UniProtKB-SubCell"/>
</dbReference>
<comment type="similarity">
    <text evidence="2">Belongs to the protein kinase superfamily. Ser/Thr protein kinase family.</text>
</comment>
<keyword evidence="14 20" id="KW-0472">Membrane</keyword>
<dbReference type="PANTHER" id="PTHR48056">
    <property type="entry name" value="LRR RECEPTOR-LIKE SERINE/THREONINE-PROTEIN KINASE-RELATED"/>
    <property type="match status" value="1"/>
</dbReference>
<evidence type="ECO:0000256" key="7">
    <source>
        <dbReference type="ARBA" id="ARBA00022692"/>
    </source>
</evidence>
<dbReference type="SMART" id="SM00220">
    <property type="entry name" value="S_TKc"/>
    <property type="match status" value="1"/>
</dbReference>
<evidence type="ECO:0000256" key="11">
    <source>
        <dbReference type="ARBA" id="ARBA00022777"/>
    </source>
</evidence>
<keyword evidence="9" id="KW-0677">Repeat</keyword>
<dbReference type="GO" id="GO:0033612">
    <property type="term" value="F:receptor serine/threonine kinase binding"/>
    <property type="evidence" value="ECO:0007669"/>
    <property type="project" value="TreeGrafter"/>
</dbReference>
<protein>
    <recommendedName>
        <fullName evidence="3">non-specific serine/threonine protein kinase</fullName>
        <ecNumber evidence="3">2.7.11.1</ecNumber>
    </recommendedName>
</protein>
<comment type="subcellular location">
    <subcellularLocation>
        <location evidence="1">Membrane</location>
        <topology evidence="1">Single-pass type I membrane protein</topology>
    </subcellularLocation>
</comment>
<evidence type="ECO:0000256" key="21">
    <source>
        <dbReference type="SAM" id="SignalP"/>
    </source>
</evidence>
<evidence type="ECO:0000256" key="12">
    <source>
        <dbReference type="ARBA" id="ARBA00022840"/>
    </source>
</evidence>
<dbReference type="Proteomes" id="UP000290289">
    <property type="component" value="Chromosome 6"/>
</dbReference>
<keyword evidence="12 19" id="KW-0067">ATP-binding</keyword>
<gene>
    <name evidence="23" type="ORF">DVH24_008910</name>
</gene>
<sequence>MYLSTSKTGSWGAVCSIFLVLDVIMITGASVVAGDSLDTDREVLLSLKAFLQQKNRVNQGIYSQWNQRSSNPCEWLGISCSNDSKRVSRVELSDQKITGEIFRNFSALTALSYLDLSKNTISGALLEDLSQCHSLRHLNLSHNIIDGELNLNGLNQLEVLDLTVNRFYGDLKMTFPGVCSNLVVANLSANNFTGRIDNLFDECYNLRYLDLSSNYLSGEIWSGFIRLTAFSISENYFSGAISPSVFTNNCSLVALDLSVNSFSGAVPAEISKCQRLIILNLWGNHFTGPIPPEIGSISGLQGLFLGNNSFSRDIPESLLDLSSLTFLDLSRNNFRGKIQDIFGRFRQVKFILLHSNGYTGGIHSSGILKLPNVSRLDLSHNNFTGPLPLEISLPKLKLFVLAFNQFSGTIPPGYGNISTLQALDLSFNSLTGAIPSTLGNLSSLLWLMLANNSLTGPIPHELGNCRSLLWLNLANNKLSGPIPSQLTMIGRNVQPTFDMNNRDNDQIIAGSGECLAMKRWIPADYPPFNFVYTILTRKSCRSIWDRLLKGKGLFPICAAGSYVRTLQISGYVQLSGNQLSGQLPADIGTMSNFSMINLGVNRFQGELPANIGQLPLVVFNISRNNFSGQIPEEIGNIKCMQNLDMSYNNFSGTFPLSLNGLNELSKFNISYNPLISGIIPSIGQLATFEKESYLGNPLLQLPEFIHNSTYPENKTKGNPKKPTKSAALMVVFGLLIALLICGVLSLVACLFGKSRPQPPACLLQDIKYRHDLASSSSSSSPWLSDTVKIIRLDKMAFTHADILKATRNFSEDRIIGSGGFGTVYQGVLQDGRVVAVKKLQREGLEGEREFRAEMEVLSGNGIGWPHPNLVTLHGWCLYGSEKILVYEYMEGGTLEDLISDRVRLTWRRRVDVAVDVARALVFLHHECFPSIVHRDVKASNVLLDKDGKARVTDFGLARIVDAGDSHVSTMVAGTVGYVAPEYGQTWQATTKGDVYSYGVLAMELATGRRAVDGGEECLVEWARRVMGNGRQGFNQSVIPVMLMGSGLADGAEEMCELLKVGIKCTAEAPQSRPNMKESSLARKLIGRIQSSNYITSNDAMAAKISSPSSSYGNPCLDLFFHVTQKYFEDDTEQASHNSRLLNYLKQLLPLAWSHNPLITPKLISNLDSGKLYDEAFFSAVFWLHHNHPKTLLCNDKGYGDDAVPHILFWNFGELEDPSMPPKQHPGLTLLSGYSDNLIKVFLYNGGEIVPRHLMEAALSDKEYQTLAVVD</sequence>
<accession>A0A498JMZ1</accession>
<keyword evidence="24" id="KW-1185">Reference proteome</keyword>
<dbReference type="InterPro" id="IPR032675">
    <property type="entry name" value="LRR_dom_sf"/>
</dbReference>
<dbReference type="PROSITE" id="PS51450">
    <property type="entry name" value="LRR"/>
    <property type="match status" value="1"/>
</dbReference>
<comment type="catalytic activity">
    <reaction evidence="18">
        <text>L-seryl-[protein] + ATP = O-phospho-L-seryl-[protein] + ADP + H(+)</text>
        <dbReference type="Rhea" id="RHEA:17989"/>
        <dbReference type="Rhea" id="RHEA-COMP:9863"/>
        <dbReference type="Rhea" id="RHEA-COMP:11604"/>
        <dbReference type="ChEBI" id="CHEBI:15378"/>
        <dbReference type="ChEBI" id="CHEBI:29999"/>
        <dbReference type="ChEBI" id="CHEBI:30616"/>
        <dbReference type="ChEBI" id="CHEBI:83421"/>
        <dbReference type="ChEBI" id="CHEBI:456216"/>
        <dbReference type="EC" id="2.7.11.1"/>
    </reaction>
</comment>
<evidence type="ECO:0000256" key="20">
    <source>
        <dbReference type="SAM" id="Phobius"/>
    </source>
</evidence>
<dbReference type="FunFam" id="3.80.10.10:FF:000691">
    <property type="entry name" value="Putative LRR receptor-like serine/threonine-protein kinase"/>
    <property type="match status" value="1"/>
</dbReference>
<dbReference type="PROSITE" id="PS00108">
    <property type="entry name" value="PROTEIN_KINASE_ST"/>
    <property type="match status" value="1"/>
</dbReference>
<proteinExistence type="inferred from homology"/>
<keyword evidence="15" id="KW-0675">Receptor</keyword>
<dbReference type="GO" id="GO:0004674">
    <property type="term" value="F:protein serine/threonine kinase activity"/>
    <property type="evidence" value="ECO:0007669"/>
    <property type="project" value="UniProtKB-KW"/>
</dbReference>
<feature type="binding site" evidence="19">
    <location>
        <position position="838"/>
    </location>
    <ligand>
        <name>ATP</name>
        <dbReference type="ChEBI" id="CHEBI:30616"/>
    </ligand>
</feature>
<dbReference type="InterPro" id="IPR050647">
    <property type="entry name" value="Plant_LRR-RLKs"/>
</dbReference>
<dbReference type="Gene3D" id="3.80.10.10">
    <property type="entry name" value="Ribonuclease Inhibitor"/>
    <property type="match status" value="5"/>
</dbReference>
<evidence type="ECO:0000313" key="23">
    <source>
        <dbReference type="EMBL" id="RXH96406.1"/>
    </source>
</evidence>
<dbReference type="PROSITE" id="PS00107">
    <property type="entry name" value="PROTEIN_KINASE_ATP"/>
    <property type="match status" value="1"/>
</dbReference>
<dbReference type="CDD" id="cd14066">
    <property type="entry name" value="STKc_IRAK"/>
    <property type="match status" value="1"/>
</dbReference>
<evidence type="ECO:0000313" key="24">
    <source>
        <dbReference type="Proteomes" id="UP000290289"/>
    </source>
</evidence>
<dbReference type="InterPro" id="IPR017441">
    <property type="entry name" value="Protein_kinase_ATP_BS"/>
</dbReference>